<proteinExistence type="predicted"/>
<protein>
    <submittedName>
        <fullName evidence="1">Uncharacterized protein</fullName>
    </submittedName>
</protein>
<organism evidence="1 2">
    <name type="scientific">Arthrobacter echini</name>
    <dbReference type="NCBI Taxonomy" id="1529066"/>
    <lineage>
        <taxon>Bacteria</taxon>
        <taxon>Bacillati</taxon>
        <taxon>Actinomycetota</taxon>
        <taxon>Actinomycetes</taxon>
        <taxon>Micrococcales</taxon>
        <taxon>Micrococcaceae</taxon>
        <taxon>Arthrobacter</taxon>
    </lineage>
</organism>
<name>A0A4S5E2T2_9MICC</name>
<evidence type="ECO:0000313" key="2">
    <source>
        <dbReference type="Proteomes" id="UP000305233"/>
    </source>
</evidence>
<dbReference type="Proteomes" id="UP000305233">
    <property type="component" value="Unassembled WGS sequence"/>
</dbReference>
<dbReference type="AlphaFoldDB" id="A0A4S5E2T2"/>
<dbReference type="RefSeq" id="WP_136455115.1">
    <property type="nucleotide sequence ID" value="NZ_SSWH01000010.1"/>
</dbReference>
<gene>
    <name evidence="1" type="ORF">E8P82_11820</name>
</gene>
<dbReference type="OrthoDB" id="4950620at2"/>
<evidence type="ECO:0000313" key="1">
    <source>
        <dbReference type="EMBL" id="THJ65652.1"/>
    </source>
</evidence>
<keyword evidence="2" id="KW-1185">Reference proteome</keyword>
<sequence length="79" mass="8663">MAVTADGRVGPGRRHKGDRKLIGFRLATEKANTVREIASAEGFEHVSDWVASVVEDRIQHTDLPKTNQQEALPIGRLAS</sequence>
<comment type="caution">
    <text evidence="1">The sequence shown here is derived from an EMBL/GenBank/DDBJ whole genome shotgun (WGS) entry which is preliminary data.</text>
</comment>
<dbReference type="EMBL" id="SSWH01000010">
    <property type="protein sequence ID" value="THJ65652.1"/>
    <property type="molecule type" value="Genomic_DNA"/>
</dbReference>
<reference evidence="1 2" key="1">
    <citation type="submission" date="2019-04" db="EMBL/GenBank/DDBJ databases">
        <authorList>
            <person name="Liu Q."/>
            <person name="Xin Y.-H."/>
        </authorList>
    </citation>
    <scope>NUCLEOTIDE SEQUENCE [LARGE SCALE GENOMIC DNA]</scope>
    <source>
        <strain evidence="1 2">AM23</strain>
    </source>
</reference>
<accession>A0A4S5E2T2</accession>